<dbReference type="PROSITE" id="PS50245">
    <property type="entry name" value="CAP_GLY_2"/>
    <property type="match status" value="1"/>
</dbReference>
<dbReference type="Proteomes" id="UP000757232">
    <property type="component" value="Unassembled WGS sequence"/>
</dbReference>
<dbReference type="Gene3D" id="2.30.30.190">
    <property type="entry name" value="CAP Gly-rich-like domain"/>
    <property type="match status" value="1"/>
</dbReference>
<dbReference type="PANTHER" id="PTHR46652:SF8">
    <property type="entry name" value="LEUCINE RICH REPEAT CONTAINING 23"/>
    <property type="match status" value="1"/>
</dbReference>
<dbReference type="InterPro" id="IPR036859">
    <property type="entry name" value="CAP-Gly_dom_sf"/>
</dbReference>
<dbReference type="Gene3D" id="3.80.10.10">
    <property type="entry name" value="Ribonuclease Inhibitor"/>
    <property type="match status" value="2"/>
</dbReference>
<dbReference type="InterPro" id="IPR050836">
    <property type="entry name" value="SDS22/Internalin_LRR"/>
</dbReference>
<reference evidence="4" key="1">
    <citation type="submission" date="2016-06" db="EMBL/GenBank/DDBJ databases">
        <title>Draft Genome sequence of the fungus Inonotus baumii.</title>
        <authorList>
            <person name="Zhu H."/>
            <person name="Lin W."/>
        </authorList>
    </citation>
    <scope>NUCLEOTIDE SEQUENCE</scope>
    <source>
        <strain evidence="4">821</strain>
    </source>
</reference>
<dbReference type="SUPFAM" id="SSF52058">
    <property type="entry name" value="L domain-like"/>
    <property type="match status" value="1"/>
</dbReference>
<dbReference type="SMART" id="SM01052">
    <property type="entry name" value="CAP_GLY"/>
    <property type="match status" value="1"/>
</dbReference>
<evidence type="ECO:0000313" key="5">
    <source>
        <dbReference type="Proteomes" id="UP000757232"/>
    </source>
</evidence>
<evidence type="ECO:0000259" key="3">
    <source>
        <dbReference type="PROSITE" id="PS50245"/>
    </source>
</evidence>
<dbReference type="PANTHER" id="PTHR46652">
    <property type="entry name" value="LEUCINE-RICH REPEAT AND IQ DOMAIN-CONTAINING PROTEIN 1-RELATED"/>
    <property type="match status" value="1"/>
</dbReference>
<dbReference type="InterPro" id="IPR003591">
    <property type="entry name" value="Leu-rich_rpt_typical-subtyp"/>
</dbReference>
<evidence type="ECO:0000256" key="2">
    <source>
        <dbReference type="ARBA" id="ARBA00022737"/>
    </source>
</evidence>
<dbReference type="InterPro" id="IPR000938">
    <property type="entry name" value="CAP-Gly_domain"/>
</dbReference>
<dbReference type="InterPro" id="IPR001611">
    <property type="entry name" value="Leu-rich_rpt"/>
</dbReference>
<feature type="domain" description="CAP-Gly" evidence="3">
    <location>
        <begin position="35"/>
        <end position="79"/>
    </location>
</feature>
<dbReference type="PROSITE" id="PS51450">
    <property type="entry name" value="LRR"/>
    <property type="match status" value="2"/>
</dbReference>
<gene>
    <name evidence="4" type="ORF">A7U60_g4806</name>
</gene>
<keyword evidence="1" id="KW-0433">Leucine-rich repeat</keyword>
<name>A0A9Q5N8Q6_SANBA</name>
<dbReference type="InterPro" id="IPR032675">
    <property type="entry name" value="LRR_dom_sf"/>
</dbReference>
<keyword evidence="5" id="KW-1185">Reference proteome</keyword>
<keyword evidence="2" id="KW-0677">Repeat</keyword>
<dbReference type="OrthoDB" id="5273213at2759"/>
<evidence type="ECO:0000313" key="4">
    <source>
        <dbReference type="EMBL" id="OCB88021.1"/>
    </source>
</evidence>
<proteinExistence type="predicted"/>
<accession>A0A9Q5N8Q6</accession>
<dbReference type="EMBL" id="LNZH02000185">
    <property type="protein sequence ID" value="OCB88021.1"/>
    <property type="molecule type" value="Genomic_DNA"/>
</dbReference>
<dbReference type="SMART" id="SM00369">
    <property type="entry name" value="LRR_TYP"/>
    <property type="match status" value="3"/>
</dbReference>
<dbReference type="Pfam" id="PF01302">
    <property type="entry name" value="CAP_GLY"/>
    <property type="match status" value="1"/>
</dbReference>
<dbReference type="AlphaFoldDB" id="A0A9Q5N8Q6"/>
<protein>
    <submittedName>
        <fullName evidence="4">RNI-like protein</fullName>
    </submittedName>
</protein>
<dbReference type="SUPFAM" id="SSF74924">
    <property type="entry name" value="Cap-Gly domain"/>
    <property type="match status" value="1"/>
</dbReference>
<sequence length="571" mass="64097">MSNAQELRLINDYQIPKIGRRVSLHGNRGTIKYIGEVQGTNGTWLGVEWDDPRRGKHSGEKGGRQYFACSVPGSGSFIRPSPAISYGQSFLSALVSKYVESPHSSGQKETVFLGSSSGAIEVEAIGLDKVRGKLARLEHLREISLDAEEVAYADSLGEITRTCPNVRSLDLSNTLLASWDSVAVIASELPALRELSLNSNRLSSLNDTTNLRSAFMSLEEIRLNETFISWAEVVLLLTVMPNLRVIELGYNNMERLGGTEFRDQLSGTKLEVLNLDENKLHDWNDVMEAIAPFEKLSILLARLISTANRLQRIPQTPTTQIALPNIKHLGLQDNLISKWRDIDSLNVWLPNLKTLNMNGNPIFSPRNSQMSAEERTREFPRWNELCASKYLRPISIRNAICVKLKTIIYVCGLLPRAWRAREECRKSPRYPGRPTHNADAHNLAHLHHFHSTTTDIYVHRCEKTAEPDSHVILSSAASSAQALMAQLPPPSTLRVLPTMPVRLLRPRLLKSLNLFPYDRSRRQGPELSVWLVMDDDGLREIGKLEGSRDLSWWGIQDGSHILVCASQTDHD</sequence>
<evidence type="ECO:0000256" key="1">
    <source>
        <dbReference type="ARBA" id="ARBA00022614"/>
    </source>
</evidence>
<comment type="caution">
    <text evidence="4">The sequence shown here is derived from an EMBL/GenBank/DDBJ whole genome shotgun (WGS) entry which is preliminary data.</text>
</comment>
<organism evidence="4 5">
    <name type="scientific">Sanghuangporus baumii</name>
    <name type="common">Phellinus baumii</name>
    <dbReference type="NCBI Taxonomy" id="108892"/>
    <lineage>
        <taxon>Eukaryota</taxon>
        <taxon>Fungi</taxon>
        <taxon>Dikarya</taxon>
        <taxon>Basidiomycota</taxon>
        <taxon>Agaricomycotina</taxon>
        <taxon>Agaricomycetes</taxon>
        <taxon>Hymenochaetales</taxon>
        <taxon>Hymenochaetaceae</taxon>
        <taxon>Sanghuangporus</taxon>
    </lineage>
</organism>